<proteinExistence type="predicted"/>
<keyword evidence="1" id="KW-0472">Membrane</keyword>
<feature type="domain" description="TadE-like" evidence="2">
    <location>
        <begin position="2"/>
        <end position="42"/>
    </location>
</feature>
<evidence type="ECO:0000256" key="1">
    <source>
        <dbReference type="SAM" id="Phobius"/>
    </source>
</evidence>
<organism evidence="3 4">
    <name type="scientific">Actinomadura algeriensis</name>
    <dbReference type="NCBI Taxonomy" id="1679523"/>
    <lineage>
        <taxon>Bacteria</taxon>
        <taxon>Bacillati</taxon>
        <taxon>Actinomycetota</taxon>
        <taxon>Actinomycetes</taxon>
        <taxon>Streptosporangiales</taxon>
        <taxon>Thermomonosporaceae</taxon>
        <taxon>Actinomadura</taxon>
    </lineage>
</organism>
<name>A0ABR9JNU8_9ACTN</name>
<dbReference type="InterPro" id="IPR012495">
    <property type="entry name" value="TadE-like_dom"/>
</dbReference>
<reference evidence="3 4" key="1">
    <citation type="submission" date="2020-10" db="EMBL/GenBank/DDBJ databases">
        <title>Sequencing the genomes of 1000 actinobacteria strains.</title>
        <authorList>
            <person name="Klenk H.-P."/>
        </authorList>
    </citation>
    <scope>NUCLEOTIDE SEQUENCE [LARGE SCALE GENOMIC DNA]</scope>
    <source>
        <strain evidence="3 4">DSM 46744</strain>
    </source>
</reference>
<keyword evidence="4" id="KW-1185">Reference proteome</keyword>
<dbReference type="RefSeq" id="WP_192758955.1">
    <property type="nucleotide sequence ID" value="NZ_JADBDZ010000001.1"/>
</dbReference>
<evidence type="ECO:0000259" key="2">
    <source>
        <dbReference type="Pfam" id="PF07811"/>
    </source>
</evidence>
<dbReference type="Pfam" id="PF07811">
    <property type="entry name" value="TadE"/>
    <property type="match status" value="1"/>
</dbReference>
<evidence type="ECO:0000313" key="4">
    <source>
        <dbReference type="Proteomes" id="UP000627838"/>
    </source>
</evidence>
<keyword evidence="1" id="KW-1133">Transmembrane helix</keyword>
<dbReference type="Proteomes" id="UP000627838">
    <property type="component" value="Unassembled WGS sequence"/>
</dbReference>
<gene>
    <name evidence="3" type="ORF">H4W34_002060</name>
</gene>
<keyword evidence="1" id="KW-0812">Transmembrane</keyword>
<comment type="caution">
    <text evidence="3">The sequence shown here is derived from an EMBL/GenBank/DDBJ whole genome shotgun (WGS) entry which is preliminary data.</text>
</comment>
<accession>A0ABR9JNU8</accession>
<protein>
    <recommendedName>
        <fullName evidence="2">TadE-like domain-containing protein</fullName>
    </recommendedName>
</protein>
<dbReference type="EMBL" id="JADBDZ010000001">
    <property type="protein sequence ID" value="MBE1532227.1"/>
    <property type="molecule type" value="Genomic_DNA"/>
</dbReference>
<sequence>MATAEIAVALPALVLITAIVLWGMTAVSIQLTCNDAARTGARAAARGESLAAVRELVAKAVPEGARVKVTRDAAVVHVHVSVQVEAPAAARLPALTVQAHAAAATEPSATTRCEGGEGCGS</sequence>
<dbReference type="NCBIfam" id="NF041390">
    <property type="entry name" value="TadE_Rv3655c"/>
    <property type="match status" value="1"/>
</dbReference>
<feature type="transmembrane region" description="Helical" evidence="1">
    <location>
        <begin position="6"/>
        <end position="29"/>
    </location>
</feature>
<dbReference type="InterPro" id="IPR049790">
    <property type="entry name" value="Rv3655c/TadE"/>
</dbReference>
<evidence type="ECO:0000313" key="3">
    <source>
        <dbReference type="EMBL" id="MBE1532227.1"/>
    </source>
</evidence>